<dbReference type="HOGENOM" id="CLU_065351_0_0_11"/>
<proteinExistence type="predicted"/>
<organism evidence="1 2">
    <name type="scientific">Propionibacterium freudenreichii subsp. shermanii (strain ATCC 9614 / DSM 4902 / CIP 103027 / NCIMB 8099 / CIRM-BIA1)</name>
    <dbReference type="NCBI Taxonomy" id="754252"/>
    <lineage>
        <taxon>Bacteria</taxon>
        <taxon>Bacillati</taxon>
        <taxon>Actinomycetota</taxon>
        <taxon>Actinomycetes</taxon>
        <taxon>Propionibacteriales</taxon>
        <taxon>Propionibacteriaceae</taxon>
        <taxon>Propionibacterium</taxon>
    </lineage>
</organism>
<dbReference type="eggNOG" id="ENOG502ZXX0">
    <property type="taxonomic scope" value="Bacteria"/>
</dbReference>
<dbReference type="EMBL" id="FN806773">
    <property type="protein sequence ID" value="CBL55597.1"/>
    <property type="molecule type" value="Genomic_DNA"/>
</dbReference>
<evidence type="ECO:0000313" key="2">
    <source>
        <dbReference type="Proteomes" id="UP000000936"/>
    </source>
</evidence>
<dbReference type="KEGG" id="pfr:PFREUD_00930"/>
<protein>
    <submittedName>
        <fullName evidence="1">Uncharacterized protein</fullName>
    </submittedName>
</protein>
<dbReference type="STRING" id="754252.PFREUD_00930"/>
<reference evidence="1 2" key="1">
    <citation type="journal article" date="2010" name="PLoS ONE">
        <title>The complete genome of Propionibacterium freudenreichii CIRM-BIA1, a hardy actinobacterium with food and probiotic applications.</title>
        <authorList>
            <person name="Falentin H."/>
            <person name="Deutsch S.M."/>
            <person name="Jan G."/>
            <person name="Loux V."/>
            <person name="Thierry A."/>
            <person name="Parayre S."/>
            <person name="Maillard M.B."/>
            <person name="Dherbecourt J."/>
            <person name="Cousin F.J."/>
            <person name="Jardin J."/>
            <person name="Siguier P."/>
            <person name="Couloux A."/>
            <person name="Barbe V."/>
            <person name="Vacherie B."/>
            <person name="Wincker P."/>
            <person name="Gibrat J.F."/>
            <person name="Gaillardin C."/>
            <person name="Lortal S."/>
        </authorList>
    </citation>
    <scope>NUCLEOTIDE SEQUENCE [LARGE SCALE GENOMIC DNA]</scope>
    <source>
        <strain evidence="2">ATCC 9614 / DSM 4902 / CIP 103027 / NCIMB 8099 / CIRM-BIA1</strain>
    </source>
</reference>
<keyword evidence="2" id="KW-1185">Reference proteome</keyword>
<dbReference type="Proteomes" id="UP000000936">
    <property type="component" value="Chromosome"/>
</dbReference>
<dbReference type="RefSeq" id="WP_013160021.1">
    <property type="nucleotide sequence ID" value="NC_014215.1"/>
</dbReference>
<name>D7GHM5_PROFC</name>
<evidence type="ECO:0000313" key="1">
    <source>
        <dbReference type="EMBL" id="CBL55597.1"/>
    </source>
</evidence>
<sequence>MTSYRSAVESVTSSVARLMDVILDDLDEDQGGIGWWRGHVGWQVSAELGEYLLSACGGVSEAVIKASLAIQEYRESSCARDHALTQAWRDIAKRGGSRDELIGAQQALGDAGQRREDRLDAWLEQTIVSLGQALDRVAAVIVIVAGIKCDVIRTDWGELQKVAVKALKNGRGQGLRQGVLADVGTSGRERQNALLSDVLKPEDHGPEDWLSWLIAQRNTMVHRAPRMSLIQMVGTRARPTGVINPLPSQPDWVGTRAMIDAGKAGTMSSMFLVSTPQTVLEGLRGSMCTFLDQLLKETLGLWGARRSDPRLIVQPGDSWQPVPKSGTLSFPGYGEPASMVTKEIAVHPSMGRRLRAARLMDDQVHLWEA</sequence>
<accession>D7GHM5</accession>
<gene>
    <name evidence="1" type="ordered locus">PFREUD_00930</name>
</gene>
<dbReference type="AlphaFoldDB" id="D7GHM5"/>